<dbReference type="Gene3D" id="3.30.110.40">
    <property type="entry name" value="TusA-like domain"/>
    <property type="match status" value="1"/>
</dbReference>
<name>A0ABQ1VGC4_9RHOB</name>
<protein>
    <recommendedName>
        <fullName evidence="1">UPF0033 domain-containing protein</fullName>
    </recommendedName>
</protein>
<dbReference type="InterPro" id="IPR036868">
    <property type="entry name" value="TusA-like_sf"/>
</dbReference>
<evidence type="ECO:0000313" key="3">
    <source>
        <dbReference type="Proteomes" id="UP000640509"/>
    </source>
</evidence>
<proteinExistence type="predicted"/>
<dbReference type="EMBL" id="BMIV01000003">
    <property type="protein sequence ID" value="GGF60904.1"/>
    <property type="molecule type" value="Genomic_DNA"/>
</dbReference>
<feature type="domain" description="UPF0033" evidence="1">
    <location>
        <begin position="7"/>
        <end position="31"/>
    </location>
</feature>
<organism evidence="2 3">
    <name type="scientific">Paracoccus acridae</name>
    <dbReference type="NCBI Taxonomy" id="1795310"/>
    <lineage>
        <taxon>Bacteria</taxon>
        <taxon>Pseudomonadati</taxon>
        <taxon>Pseudomonadota</taxon>
        <taxon>Alphaproteobacteria</taxon>
        <taxon>Rhodobacterales</taxon>
        <taxon>Paracoccaceae</taxon>
        <taxon>Paracoccus</taxon>
    </lineage>
</organism>
<dbReference type="Pfam" id="PF01206">
    <property type="entry name" value="TusA"/>
    <property type="match status" value="1"/>
</dbReference>
<dbReference type="SUPFAM" id="SSF64307">
    <property type="entry name" value="SirA-like"/>
    <property type="match status" value="1"/>
</dbReference>
<comment type="caution">
    <text evidence="2">The sequence shown here is derived from an EMBL/GenBank/DDBJ whole genome shotgun (WGS) entry which is preliminary data.</text>
</comment>
<dbReference type="RefSeq" id="WP_308421431.1">
    <property type="nucleotide sequence ID" value="NZ_BMIV01000003.1"/>
</dbReference>
<accession>A0ABQ1VGC4</accession>
<dbReference type="PROSITE" id="PS01148">
    <property type="entry name" value="UPF0033"/>
    <property type="match status" value="1"/>
</dbReference>
<dbReference type="Proteomes" id="UP000640509">
    <property type="component" value="Unassembled WGS sequence"/>
</dbReference>
<gene>
    <name evidence="2" type="ORF">GCM10011402_11050</name>
</gene>
<reference evidence="3" key="1">
    <citation type="journal article" date="2019" name="Int. J. Syst. Evol. Microbiol.">
        <title>The Global Catalogue of Microorganisms (GCM) 10K type strain sequencing project: providing services to taxonomists for standard genome sequencing and annotation.</title>
        <authorList>
            <consortium name="The Broad Institute Genomics Platform"/>
            <consortium name="The Broad Institute Genome Sequencing Center for Infectious Disease"/>
            <person name="Wu L."/>
            <person name="Ma J."/>
        </authorList>
    </citation>
    <scope>NUCLEOTIDE SEQUENCE [LARGE SCALE GENOMIC DNA]</scope>
    <source>
        <strain evidence="3">CGMCC 1.15419</strain>
    </source>
</reference>
<sequence length="92" mass="9730">MTQAPVIDARGLLCPLPVLRLRKVLLDQPAGARVRLWASDAMALVDVPHFCDGAGHRLVAQRDIGGGVHEFTVERGPSAPSAAMAALPPEDI</sequence>
<evidence type="ECO:0000313" key="2">
    <source>
        <dbReference type="EMBL" id="GGF60904.1"/>
    </source>
</evidence>
<evidence type="ECO:0000259" key="1">
    <source>
        <dbReference type="PROSITE" id="PS01148"/>
    </source>
</evidence>
<dbReference type="InterPro" id="IPR001455">
    <property type="entry name" value="TusA-like"/>
</dbReference>
<keyword evidence="3" id="KW-1185">Reference proteome</keyword>
<dbReference type="CDD" id="cd00291">
    <property type="entry name" value="SirA_YedF_YeeD"/>
    <property type="match status" value="1"/>
</dbReference>